<dbReference type="EMBL" id="JABXXV010000009">
    <property type="protein sequence ID" value="NVN47967.1"/>
    <property type="molecule type" value="Genomic_DNA"/>
</dbReference>
<accession>A0ABX2P8W2</accession>
<dbReference type="RefSeq" id="WP_267312234.1">
    <property type="nucleotide sequence ID" value="NZ_JABXXV010000009.1"/>
</dbReference>
<name>A0ABX2P8W2_9PROT</name>
<gene>
    <name evidence="1" type="ORF">HW542_14285</name>
</gene>
<protein>
    <recommendedName>
        <fullName evidence="3">ANR family transcriptional regulator</fullName>
    </recommendedName>
</protein>
<evidence type="ECO:0000313" key="2">
    <source>
        <dbReference type="Proteomes" id="UP001516351"/>
    </source>
</evidence>
<proteinExistence type="predicted"/>
<organism evidence="1 2">
    <name type="scientific">Asaia spathodeae</name>
    <dbReference type="NCBI Taxonomy" id="657016"/>
    <lineage>
        <taxon>Bacteria</taxon>
        <taxon>Pseudomonadati</taxon>
        <taxon>Pseudomonadota</taxon>
        <taxon>Alphaproteobacteria</taxon>
        <taxon>Acetobacterales</taxon>
        <taxon>Acetobacteraceae</taxon>
        <taxon>Asaia</taxon>
    </lineage>
</organism>
<keyword evidence="2" id="KW-1185">Reference proteome</keyword>
<comment type="caution">
    <text evidence="1">The sequence shown here is derived from an EMBL/GenBank/DDBJ whole genome shotgun (WGS) entry which is preliminary data.</text>
</comment>
<sequence>MFKEFLPPPPIADRDAIKAAYTVASCMDAFAEQARFANRTDAARLWQNAAANKRSEAEHMAQQARTRSVIPVIPQTNPVLTILARHGRLGSARA</sequence>
<evidence type="ECO:0000313" key="1">
    <source>
        <dbReference type="EMBL" id="NVN47967.1"/>
    </source>
</evidence>
<evidence type="ECO:0008006" key="3">
    <source>
        <dbReference type="Google" id="ProtNLM"/>
    </source>
</evidence>
<dbReference type="Proteomes" id="UP001516351">
    <property type="component" value="Unassembled WGS sequence"/>
</dbReference>
<reference evidence="1 2" key="1">
    <citation type="submission" date="2020-06" db="EMBL/GenBank/DDBJ databases">
        <title>Synonyms of Asaia species.</title>
        <authorList>
            <person name="Sombolestani A."/>
        </authorList>
    </citation>
    <scope>NUCLEOTIDE SEQUENCE [LARGE SCALE GENOMIC DNA]</scope>
    <source>
        <strain evidence="1 2">LMG 27047</strain>
    </source>
</reference>